<evidence type="ECO:0000259" key="1">
    <source>
        <dbReference type="Pfam" id="PF05699"/>
    </source>
</evidence>
<dbReference type="GO" id="GO:0005634">
    <property type="term" value="C:nucleus"/>
    <property type="evidence" value="ECO:0007669"/>
    <property type="project" value="TreeGrafter"/>
</dbReference>
<organism evidence="2 3">
    <name type="scientific">Rotaria socialis</name>
    <dbReference type="NCBI Taxonomy" id="392032"/>
    <lineage>
        <taxon>Eukaryota</taxon>
        <taxon>Metazoa</taxon>
        <taxon>Spiralia</taxon>
        <taxon>Gnathifera</taxon>
        <taxon>Rotifera</taxon>
        <taxon>Eurotatoria</taxon>
        <taxon>Bdelloidea</taxon>
        <taxon>Philodinida</taxon>
        <taxon>Philodinidae</taxon>
        <taxon>Rotaria</taxon>
    </lineage>
</organism>
<accession>A0A821VVH9</accession>
<gene>
    <name evidence="2" type="ORF">QYT958_LOCUS31224</name>
</gene>
<dbReference type="GO" id="GO:0006357">
    <property type="term" value="P:regulation of transcription by RNA polymerase II"/>
    <property type="evidence" value="ECO:0007669"/>
    <property type="project" value="TreeGrafter"/>
</dbReference>
<dbReference type="GO" id="GO:0046983">
    <property type="term" value="F:protein dimerization activity"/>
    <property type="evidence" value="ECO:0007669"/>
    <property type="project" value="InterPro"/>
</dbReference>
<dbReference type="SUPFAM" id="SSF53098">
    <property type="entry name" value="Ribonuclease H-like"/>
    <property type="match status" value="1"/>
</dbReference>
<dbReference type="PANTHER" id="PTHR46169:SF29">
    <property type="entry name" value="DNA REPLICATION-RELATED ELEMENT FACTOR, ISOFORM A"/>
    <property type="match status" value="1"/>
</dbReference>
<sequence>YCGVALRYVTDDFQLFTFILGCFPYNAASHSTQHLCEFVNKVLAEYNPVLGTTKFVVTDNEAKMLAAFREQCCRIGCADHYLNKQSQHAFQSEKKHSNRSTFEAGGCELAQTVFGHVKKIVSFVRHSHKQQKLPRELQNYSETRFAGAIIMVDIFREMYQNLPEVLINSNAMENYNAIEKDLLDDICNFLEPFQDVINALSKDRQLCLHQKLTNQPQSSNSYQEIENYLNTDYSDIPHNDDDLDDIDILSFWQEHRHTFSQLAKLAKLAKIICAMPASNTIVERLFSAAKNRTVSISSTATVSSEESTCTAPKLTCIDVEEETLTPNLFTTIRIYCMYLIPIPSNTSDYFPIDYTTLLEFGITQRRIVTDLGVSKKICLQRLKEAQENSPLSDAPDQGRKKASAPIGDQNLLRLCKKYRTKSSQMVNT</sequence>
<evidence type="ECO:0000313" key="2">
    <source>
        <dbReference type="EMBL" id="CAF4913489.1"/>
    </source>
</evidence>
<dbReference type="Pfam" id="PF05699">
    <property type="entry name" value="Dimer_Tnp_hAT"/>
    <property type="match status" value="1"/>
</dbReference>
<dbReference type="InterPro" id="IPR012337">
    <property type="entry name" value="RNaseH-like_sf"/>
</dbReference>
<dbReference type="AlphaFoldDB" id="A0A821VVH9"/>
<dbReference type="InterPro" id="IPR008906">
    <property type="entry name" value="HATC_C_dom"/>
</dbReference>
<dbReference type="PANTHER" id="PTHR46169">
    <property type="entry name" value="DNA REPLICATION-RELATED ELEMENT FACTOR, ISOFORM A"/>
    <property type="match status" value="1"/>
</dbReference>
<comment type="caution">
    <text evidence="2">The sequence shown here is derived from an EMBL/GenBank/DDBJ whole genome shotgun (WGS) entry which is preliminary data.</text>
</comment>
<dbReference type="InterPro" id="IPR052717">
    <property type="entry name" value="Vacuolar_transposase_reg"/>
</dbReference>
<evidence type="ECO:0000313" key="3">
    <source>
        <dbReference type="Proteomes" id="UP000663848"/>
    </source>
</evidence>
<protein>
    <recommendedName>
        <fullName evidence="1">HAT C-terminal dimerisation domain-containing protein</fullName>
    </recommendedName>
</protein>
<dbReference type="Proteomes" id="UP000663848">
    <property type="component" value="Unassembled WGS sequence"/>
</dbReference>
<dbReference type="EMBL" id="CAJOBR010015467">
    <property type="protein sequence ID" value="CAF4913489.1"/>
    <property type="molecule type" value="Genomic_DNA"/>
</dbReference>
<name>A0A821VVH9_9BILA</name>
<feature type="domain" description="HAT C-terminal dimerisation" evidence="1">
    <location>
        <begin position="234"/>
        <end position="293"/>
    </location>
</feature>
<reference evidence="2" key="1">
    <citation type="submission" date="2021-02" db="EMBL/GenBank/DDBJ databases">
        <authorList>
            <person name="Nowell W R."/>
        </authorList>
    </citation>
    <scope>NUCLEOTIDE SEQUENCE</scope>
</reference>
<feature type="non-terminal residue" evidence="2">
    <location>
        <position position="1"/>
    </location>
</feature>
<proteinExistence type="predicted"/>